<protein>
    <submittedName>
        <fullName evidence="4">3-oxoacyl-[acyl-carrier-protein] reductase FabG1</fullName>
        <ecNumber evidence="4">1.1.1.100</ecNumber>
    </submittedName>
</protein>
<keyword evidence="2 4" id="KW-0560">Oxidoreductase</keyword>
<dbReference type="Proteomes" id="UP000315017">
    <property type="component" value="Chromosome"/>
</dbReference>
<evidence type="ECO:0000256" key="3">
    <source>
        <dbReference type="RuleBase" id="RU000363"/>
    </source>
</evidence>
<dbReference type="InterPro" id="IPR002347">
    <property type="entry name" value="SDR_fam"/>
</dbReference>
<dbReference type="AlphaFoldDB" id="A0A517Y4Z3"/>
<dbReference type="PRINTS" id="PR00081">
    <property type="entry name" value="GDHRDH"/>
</dbReference>
<dbReference type="Gene3D" id="3.40.50.720">
    <property type="entry name" value="NAD(P)-binding Rossmann-like Domain"/>
    <property type="match status" value="1"/>
</dbReference>
<reference evidence="4 5" key="1">
    <citation type="submission" date="2019-02" db="EMBL/GenBank/DDBJ databases">
        <title>Deep-cultivation of Planctomycetes and their phenomic and genomic characterization uncovers novel biology.</title>
        <authorList>
            <person name="Wiegand S."/>
            <person name="Jogler M."/>
            <person name="Boedeker C."/>
            <person name="Pinto D."/>
            <person name="Vollmers J."/>
            <person name="Rivas-Marin E."/>
            <person name="Kohn T."/>
            <person name="Peeters S.H."/>
            <person name="Heuer A."/>
            <person name="Rast P."/>
            <person name="Oberbeckmann S."/>
            <person name="Bunk B."/>
            <person name="Jeske O."/>
            <person name="Meyerdierks A."/>
            <person name="Storesund J.E."/>
            <person name="Kallscheuer N."/>
            <person name="Luecker S."/>
            <person name="Lage O.M."/>
            <person name="Pohl T."/>
            <person name="Merkel B.J."/>
            <person name="Hornburger P."/>
            <person name="Mueller R.-W."/>
            <person name="Bruemmer F."/>
            <person name="Labrenz M."/>
            <person name="Spormann A.M."/>
            <person name="Op den Camp H."/>
            <person name="Overmann J."/>
            <person name="Amann R."/>
            <person name="Jetten M.S.M."/>
            <person name="Mascher T."/>
            <person name="Medema M.H."/>
            <person name="Devos D.P."/>
            <person name="Kaster A.-K."/>
            <person name="Ovreas L."/>
            <person name="Rohde M."/>
            <person name="Galperin M.Y."/>
            <person name="Jogler C."/>
        </authorList>
    </citation>
    <scope>NUCLEOTIDE SEQUENCE [LARGE SCALE GENOMIC DNA]</scope>
    <source>
        <strain evidence="4 5">ETA_A8</strain>
    </source>
</reference>
<dbReference type="Pfam" id="PF00106">
    <property type="entry name" value="adh_short"/>
    <property type="match status" value="1"/>
</dbReference>
<evidence type="ECO:0000313" key="5">
    <source>
        <dbReference type="Proteomes" id="UP000315017"/>
    </source>
</evidence>
<evidence type="ECO:0000256" key="1">
    <source>
        <dbReference type="ARBA" id="ARBA00006484"/>
    </source>
</evidence>
<dbReference type="PANTHER" id="PTHR43976">
    <property type="entry name" value="SHORT CHAIN DEHYDROGENASE"/>
    <property type="match status" value="1"/>
</dbReference>
<proteinExistence type="inferred from homology"/>
<dbReference type="GO" id="GO:0004316">
    <property type="term" value="F:3-oxoacyl-[acyl-carrier-protein] reductase (NADPH) activity"/>
    <property type="evidence" value="ECO:0007669"/>
    <property type="project" value="UniProtKB-EC"/>
</dbReference>
<sequence length="292" mass="31316">MAEANLVWHFSLHDGITPMTKADQPTDQVVLITGASSGIGRATAIHLATAGYRVFGTSRHPADAPPGIEMIQLEVTCNDSVAACLAEVYSQTAGRLDVLVNNVGTGILAATEECSIEQVQKLFDINLFGAIRMTNAVLPSMRDQHGGRVLFLSSAGGVVSVPYAGYYCATKHALEAYVESLRLEVEEFGIQAALIAPGTVSTDAGDKAIKPDRPLDAYSSKRASSAEQFVQAIRDGMPPEHVADAILHAIRDERIMPRYPVGMQSWGISLMKALLPQRILESGIRRTTISSP</sequence>
<dbReference type="InterPro" id="IPR051911">
    <property type="entry name" value="SDR_oxidoreductase"/>
</dbReference>
<dbReference type="InterPro" id="IPR020904">
    <property type="entry name" value="Sc_DH/Rdtase_CS"/>
</dbReference>
<dbReference type="PROSITE" id="PS00061">
    <property type="entry name" value="ADH_SHORT"/>
    <property type="match status" value="1"/>
</dbReference>
<dbReference type="OrthoDB" id="9775296at2"/>
<comment type="similarity">
    <text evidence="1 3">Belongs to the short-chain dehydrogenases/reductases (SDR) family.</text>
</comment>
<dbReference type="SUPFAM" id="SSF51735">
    <property type="entry name" value="NAD(P)-binding Rossmann-fold domains"/>
    <property type="match status" value="1"/>
</dbReference>
<keyword evidence="5" id="KW-1185">Reference proteome</keyword>
<dbReference type="PRINTS" id="PR00080">
    <property type="entry name" value="SDRFAMILY"/>
</dbReference>
<dbReference type="CDD" id="cd05374">
    <property type="entry name" value="17beta-HSD-like_SDR_c"/>
    <property type="match status" value="1"/>
</dbReference>
<evidence type="ECO:0000256" key="2">
    <source>
        <dbReference type="ARBA" id="ARBA00023002"/>
    </source>
</evidence>
<organism evidence="4 5">
    <name type="scientific">Anatilimnocola aggregata</name>
    <dbReference type="NCBI Taxonomy" id="2528021"/>
    <lineage>
        <taxon>Bacteria</taxon>
        <taxon>Pseudomonadati</taxon>
        <taxon>Planctomycetota</taxon>
        <taxon>Planctomycetia</taxon>
        <taxon>Pirellulales</taxon>
        <taxon>Pirellulaceae</taxon>
        <taxon>Anatilimnocola</taxon>
    </lineage>
</organism>
<dbReference type="PANTHER" id="PTHR43976:SF16">
    <property type="entry name" value="SHORT-CHAIN DEHYDROGENASE_REDUCTASE FAMILY PROTEIN"/>
    <property type="match status" value="1"/>
</dbReference>
<accession>A0A517Y4Z3</accession>
<dbReference type="InterPro" id="IPR036291">
    <property type="entry name" value="NAD(P)-bd_dom_sf"/>
</dbReference>
<dbReference type="KEGG" id="aagg:ETAA8_03780"/>
<dbReference type="EMBL" id="CP036274">
    <property type="protein sequence ID" value="QDU25314.1"/>
    <property type="molecule type" value="Genomic_DNA"/>
</dbReference>
<evidence type="ECO:0000313" key="4">
    <source>
        <dbReference type="EMBL" id="QDU25314.1"/>
    </source>
</evidence>
<dbReference type="EC" id="1.1.1.100" evidence="4"/>
<name>A0A517Y4Z3_9BACT</name>
<gene>
    <name evidence="4" type="primary">fabG1_1</name>
    <name evidence="4" type="ORF">ETAA8_03780</name>
</gene>